<dbReference type="AlphaFoldDB" id="A0A918UDH8"/>
<reference evidence="1" key="2">
    <citation type="submission" date="2020-09" db="EMBL/GenBank/DDBJ databases">
        <authorList>
            <person name="Sun Q."/>
            <person name="Ohkuma M."/>
        </authorList>
    </citation>
    <scope>NUCLEOTIDE SEQUENCE</scope>
    <source>
        <strain evidence="1">JCM 4815</strain>
    </source>
</reference>
<gene>
    <name evidence="1" type="ORF">GCM10010365_08490</name>
</gene>
<dbReference type="Proteomes" id="UP000622166">
    <property type="component" value="Unassembled WGS sequence"/>
</dbReference>
<evidence type="ECO:0000313" key="1">
    <source>
        <dbReference type="EMBL" id="GGY92306.1"/>
    </source>
</evidence>
<accession>A0A918UDH8</accession>
<name>A0A918UDH8_9ACTN</name>
<dbReference type="EMBL" id="BMVW01000001">
    <property type="protein sequence ID" value="GGY92306.1"/>
    <property type="molecule type" value="Genomic_DNA"/>
</dbReference>
<sequence>MFGSSKNQLNVLVLRDTDAVVAAVRQALTEADDAERPGLERALALAEQAAAVPDDEVRARWAHRRLAAVGYQGALDSVSAVKALRQAEPDLSLRAAVELTRAAAAHPPVA</sequence>
<comment type="caution">
    <text evidence="1">The sequence shown here is derived from an EMBL/GenBank/DDBJ whole genome shotgun (WGS) entry which is preliminary data.</text>
</comment>
<dbReference type="RefSeq" id="WP_189855355.1">
    <property type="nucleotide sequence ID" value="NZ_BMVW01000001.1"/>
</dbReference>
<reference evidence="1" key="1">
    <citation type="journal article" date="2014" name="Int. J. Syst. Evol. Microbiol.">
        <title>Complete genome sequence of Corynebacterium casei LMG S-19264T (=DSM 44701T), isolated from a smear-ripened cheese.</title>
        <authorList>
            <consortium name="US DOE Joint Genome Institute (JGI-PGF)"/>
            <person name="Walter F."/>
            <person name="Albersmeier A."/>
            <person name="Kalinowski J."/>
            <person name="Ruckert C."/>
        </authorList>
    </citation>
    <scope>NUCLEOTIDE SEQUENCE</scope>
    <source>
        <strain evidence="1">JCM 4815</strain>
    </source>
</reference>
<evidence type="ECO:0000313" key="2">
    <source>
        <dbReference type="Proteomes" id="UP000622166"/>
    </source>
</evidence>
<proteinExistence type="predicted"/>
<keyword evidence="2" id="KW-1185">Reference proteome</keyword>
<organism evidence="1 2">
    <name type="scientific">Streptomyces poonensis</name>
    <dbReference type="NCBI Taxonomy" id="68255"/>
    <lineage>
        <taxon>Bacteria</taxon>
        <taxon>Bacillati</taxon>
        <taxon>Actinomycetota</taxon>
        <taxon>Actinomycetes</taxon>
        <taxon>Kitasatosporales</taxon>
        <taxon>Streptomycetaceae</taxon>
        <taxon>Streptomyces</taxon>
    </lineage>
</organism>
<protein>
    <submittedName>
        <fullName evidence="1">Uncharacterized protein</fullName>
    </submittedName>
</protein>